<evidence type="ECO:0000313" key="2">
    <source>
        <dbReference type="Proteomes" id="UP000027604"/>
    </source>
</evidence>
<dbReference type="OrthoDB" id="1445730at2"/>
<sequence length="94" mass="10397">MPDCCVAGCSCDEFIAANADIDAWLKRQPGFIARRIAGWDDGAIVDMLIWDSAGNARAAMGRLMEELADSPVHDMIDQHTVSWSVAPVRHRIER</sequence>
<organism evidence="1 2">
    <name type="scientific">Janthinobacterium agaricidamnosum NBRC 102515 = DSM 9628</name>
    <dbReference type="NCBI Taxonomy" id="1349767"/>
    <lineage>
        <taxon>Bacteria</taxon>
        <taxon>Pseudomonadati</taxon>
        <taxon>Pseudomonadota</taxon>
        <taxon>Betaproteobacteria</taxon>
        <taxon>Burkholderiales</taxon>
        <taxon>Oxalobacteraceae</taxon>
        <taxon>Janthinobacterium</taxon>
    </lineage>
</organism>
<gene>
    <name evidence="1" type="ORF">GJA_575</name>
</gene>
<dbReference type="KEGG" id="jag:GJA_575"/>
<dbReference type="HOGENOM" id="CLU_164560_3_0_4"/>
<protein>
    <recommendedName>
        <fullName evidence="3">ABM domain-containing protein</fullName>
    </recommendedName>
</protein>
<proteinExistence type="predicted"/>
<dbReference type="InterPro" id="IPR011008">
    <property type="entry name" value="Dimeric_a/b-barrel"/>
</dbReference>
<name>W0V0U0_9BURK</name>
<dbReference type="STRING" id="1349767.GJA_575"/>
<dbReference type="RefSeq" id="WP_038488539.1">
    <property type="nucleotide sequence ID" value="NZ_BCTH01000124.1"/>
</dbReference>
<evidence type="ECO:0000313" key="1">
    <source>
        <dbReference type="EMBL" id="CDG81235.1"/>
    </source>
</evidence>
<evidence type="ECO:0008006" key="3">
    <source>
        <dbReference type="Google" id="ProtNLM"/>
    </source>
</evidence>
<dbReference type="EMBL" id="HG322949">
    <property type="protein sequence ID" value="CDG81235.1"/>
    <property type="molecule type" value="Genomic_DNA"/>
</dbReference>
<dbReference type="SUPFAM" id="SSF54909">
    <property type="entry name" value="Dimeric alpha+beta barrel"/>
    <property type="match status" value="1"/>
</dbReference>
<accession>W0V0U0</accession>
<dbReference type="eggNOG" id="ENOG5033826">
    <property type="taxonomic scope" value="Bacteria"/>
</dbReference>
<dbReference type="PATRIC" id="fig|1349767.4.peg.2287"/>
<keyword evidence="2" id="KW-1185">Reference proteome</keyword>
<dbReference type="AlphaFoldDB" id="W0V0U0"/>
<dbReference type="Proteomes" id="UP000027604">
    <property type="component" value="Chromosome I"/>
</dbReference>
<reference evidence="1 2" key="1">
    <citation type="journal article" date="2015" name="Genome Announc.">
        <title>Genome Sequence of Mushroom Soft-Rot Pathogen Janthinobacterium agaricidamnosum.</title>
        <authorList>
            <person name="Graupner K."/>
            <person name="Lackner G."/>
            <person name="Hertweck C."/>
        </authorList>
    </citation>
    <scope>NUCLEOTIDE SEQUENCE [LARGE SCALE GENOMIC DNA]</scope>
    <source>
        <strain evidence="2">NBRC 102515 / DSM 9628</strain>
    </source>
</reference>